<evidence type="ECO:0000313" key="3">
    <source>
        <dbReference type="Proteomes" id="UP000186309"/>
    </source>
</evidence>
<sequence length="653" mass="72364">MPIAQLVMIASTFLGWSDISIQPSKGDRGFSSFQHSIAGIDRPSGRTLETLKRYDLEGRYRKDVNGALLSLEKVARGRPNAELVYALAELSWIDGCKQDRWRKALALERYLDAVGYAHDYLFDPELADGRAPSDPRYRLACEIYNAGLERIIRAAQSKDPIDPQGVIKLKVSNRDEQVLQVALRDSPWKPTDIHKLILASDFEVSGLATSRNQYGLGVPLIGVRQSDPKKEDRPADERFYPAEMAFPLTAFLVPNSRLRDPGEDVNAVRQCTLELIDPVKRRVVGQSPNQIALETDLTTPLAYMWSQTDLERYRWTGLRHPGEALERANLLMIRPYEPGKIPVVMVHGLISSPLAWIPMLDELLRDPTIQGRYQFLLYMYPTGVPLPIAAANLRDALGQAKAMFNPDGREPAFDQMVLLGHSMGGLLSHCMMVSSGEELWQLNSDRSFDEILGPPPVLAELRRLLFFEPVPSVSRVVFLATPHRGSDLSRGVVGRVGANLISDPDHIHKLLGQLVKDNPDAFGRRFKRFPTSIETLATDSPILTAILAMKPDPRVMTHSIIGSERPVPKPQTTDGVVPYRSSHLDGVASEKVVRSGHGVQKDGEAIQEVRRILHEHLGEPVMARGAREPAAARPAAATASAPAAVEELPALPR</sequence>
<evidence type="ECO:0000313" key="2">
    <source>
        <dbReference type="EMBL" id="APW59782.1"/>
    </source>
</evidence>
<feature type="compositionally biased region" description="Low complexity" evidence="1">
    <location>
        <begin position="628"/>
        <end position="653"/>
    </location>
</feature>
<accession>A0A1U7CLH0</accession>
<dbReference type="Proteomes" id="UP000186309">
    <property type="component" value="Chromosome"/>
</dbReference>
<gene>
    <name evidence="2" type="ORF">BSF38_01238</name>
</gene>
<keyword evidence="3" id="KW-1185">Reference proteome</keyword>
<evidence type="ECO:0008006" key="4">
    <source>
        <dbReference type="Google" id="ProtNLM"/>
    </source>
</evidence>
<dbReference type="EMBL" id="CP019082">
    <property type="protein sequence ID" value="APW59782.1"/>
    <property type="molecule type" value="Genomic_DNA"/>
</dbReference>
<dbReference type="OrthoDB" id="869379at2"/>
<dbReference type="SUPFAM" id="SSF53474">
    <property type="entry name" value="alpha/beta-Hydrolases"/>
    <property type="match status" value="1"/>
</dbReference>
<dbReference type="RefSeq" id="WP_145951991.1">
    <property type="nucleotide sequence ID" value="NZ_CP019082.1"/>
</dbReference>
<evidence type="ECO:0000256" key="1">
    <source>
        <dbReference type="SAM" id="MobiDB-lite"/>
    </source>
</evidence>
<dbReference type="KEGG" id="pbor:BSF38_01238"/>
<dbReference type="STRING" id="1387353.BSF38_01238"/>
<dbReference type="Gene3D" id="3.40.50.1820">
    <property type="entry name" value="alpha/beta hydrolase"/>
    <property type="match status" value="1"/>
</dbReference>
<protein>
    <recommendedName>
        <fullName evidence="4">AB hydrolase-1 domain-containing protein</fullName>
    </recommendedName>
</protein>
<dbReference type="InterPro" id="IPR029058">
    <property type="entry name" value="AB_hydrolase_fold"/>
</dbReference>
<organism evidence="2 3">
    <name type="scientific">Paludisphaera borealis</name>
    <dbReference type="NCBI Taxonomy" id="1387353"/>
    <lineage>
        <taxon>Bacteria</taxon>
        <taxon>Pseudomonadati</taxon>
        <taxon>Planctomycetota</taxon>
        <taxon>Planctomycetia</taxon>
        <taxon>Isosphaerales</taxon>
        <taxon>Isosphaeraceae</taxon>
        <taxon>Paludisphaera</taxon>
    </lineage>
</organism>
<feature type="region of interest" description="Disordered" evidence="1">
    <location>
        <begin position="625"/>
        <end position="653"/>
    </location>
</feature>
<name>A0A1U7CLH0_9BACT</name>
<proteinExistence type="predicted"/>
<reference evidence="3" key="1">
    <citation type="submission" date="2016-12" db="EMBL/GenBank/DDBJ databases">
        <title>Comparative genomics of four Isosphaeraceae planctomycetes: a common pool of plasmids and glycoside hydrolase genes.</title>
        <authorList>
            <person name="Ivanova A."/>
        </authorList>
    </citation>
    <scope>NUCLEOTIDE SEQUENCE [LARGE SCALE GENOMIC DNA]</scope>
    <source>
        <strain evidence="3">PX4</strain>
    </source>
</reference>
<dbReference type="AlphaFoldDB" id="A0A1U7CLH0"/>